<feature type="coiled-coil region" evidence="1">
    <location>
        <begin position="72"/>
        <end position="99"/>
    </location>
</feature>
<proteinExistence type="predicted"/>
<dbReference type="InterPro" id="IPR021342">
    <property type="entry name" value="DUF2959"/>
</dbReference>
<accession>A0A1H3W4T1</accession>
<evidence type="ECO:0000313" key="3">
    <source>
        <dbReference type="Proteomes" id="UP000199409"/>
    </source>
</evidence>
<evidence type="ECO:0008006" key="4">
    <source>
        <dbReference type="Google" id="ProtNLM"/>
    </source>
</evidence>
<name>A0A1H3W4T1_9BACT</name>
<gene>
    <name evidence="2" type="ORF">SAMN05660420_00470</name>
</gene>
<dbReference type="RefSeq" id="WP_092344321.1">
    <property type="nucleotide sequence ID" value="NZ_FNQN01000001.1"/>
</dbReference>
<protein>
    <recommendedName>
        <fullName evidence="4">DUF2959 domain-containing protein</fullName>
    </recommendedName>
</protein>
<dbReference type="Proteomes" id="UP000199409">
    <property type="component" value="Unassembled WGS sequence"/>
</dbReference>
<dbReference type="PROSITE" id="PS51257">
    <property type="entry name" value="PROKAR_LIPOPROTEIN"/>
    <property type="match status" value="1"/>
</dbReference>
<dbReference type="AlphaFoldDB" id="A0A1H3W4T1"/>
<dbReference type="EMBL" id="FNQN01000001">
    <property type="protein sequence ID" value="SDZ82010.1"/>
    <property type="molecule type" value="Genomic_DNA"/>
</dbReference>
<dbReference type="Pfam" id="PF11172">
    <property type="entry name" value="DUF2959"/>
    <property type="match status" value="1"/>
</dbReference>
<keyword evidence="1" id="KW-0175">Coiled coil</keyword>
<keyword evidence="3" id="KW-1185">Reference proteome</keyword>
<organism evidence="2 3">
    <name type="scientific">Desulfuromusa kysingii</name>
    <dbReference type="NCBI Taxonomy" id="37625"/>
    <lineage>
        <taxon>Bacteria</taxon>
        <taxon>Pseudomonadati</taxon>
        <taxon>Thermodesulfobacteriota</taxon>
        <taxon>Desulfuromonadia</taxon>
        <taxon>Desulfuromonadales</taxon>
        <taxon>Geopsychrobacteraceae</taxon>
        <taxon>Desulfuromusa</taxon>
    </lineage>
</organism>
<dbReference type="OrthoDB" id="9780401at2"/>
<reference evidence="2 3" key="1">
    <citation type="submission" date="2016-10" db="EMBL/GenBank/DDBJ databases">
        <authorList>
            <person name="de Groot N.N."/>
        </authorList>
    </citation>
    <scope>NUCLEOTIDE SEQUENCE [LARGE SCALE GENOMIC DNA]</scope>
    <source>
        <strain evidence="2 3">DSM 7343</strain>
    </source>
</reference>
<evidence type="ECO:0000313" key="2">
    <source>
        <dbReference type="EMBL" id="SDZ82010.1"/>
    </source>
</evidence>
<dbReference type="STRING" id="37625.SAMN05660420_00470"/>
<sequence length="216" mass="24548">MLNSLKRVTVFALIFTLTGCSGVYYGAMEKIGVHKRDILVDRVIEARDSQQATKEQFASALENFNRVVNFQGGELEDKYRELKKELDASEDQADEVHNRINAVKDVAEALFAEWEGELELYNSASLRQASEKQLKQTKTRYNQLIGAMRKAESTIAPVLNPLRDQVLFLKHNLNARAVASLQAELTRIEVDVSRLIRDMEIAMDEADRFIQTLQAD</sequence>
<evidence type="ECO:0000256" key="1">
    <source>
        <dbReference type="SAM" id="Coils"/>
    </source>
</evidence>